<evidence type="ECO:0000259" key="15">
    <source>
        <dbReference type="PROSITE" id="PS50127"/>
    </source>
</evidence>
<evidence type="ECO:0000313" key="17">
    <source>
        <dbReference type="Proteomes" id="UP001140217"/>
    </source>
</evidence>
<dbReference type="OrthoDB" id="10249039at2759"/>
<keyword evidence="17" id="KW-1185">Reference proteome</keyword>
<dbReference type="Gene3D" id="3.10.110.10">
    <property type="entry name" value="Ubiquitin Conjugating Enzyme"/>
    <property type="match status" value="1"/>
</dbReference>
<comment type="pathway">
    <text evidence="1">Protein modification; protein neddylation.</text>
</comment>
<evidence type="ECO:0000256" key="4">
    <source>
        <dbReference type="ARBA" id="ARBA00022786"/>
    </source>
</evidence>
<keyword evidence="2" id="KW-0808">Transferase</keyword>
<dbReference type="GO" id="GO:0005524">
    <property type="term" value="F:ATP binding"/>
    <property type="evidence" value="ECO:0007669"/>
    <property type="project" value="UniProtKB-UniRule"/>
</dbReference>
<dbReference type="PROSITE" id="PS00183">
    <property type="entry name" value="UBC_1"/>
    <property type="match status" value="1"/>
</dbReference>
<evidence type="ECO:0000313" key="16">
    <source>
        <dbReference type="EMBL" id="KAJ2783566.1"/>
    </source>
</evidence>
<feature type="active site" description="Glycyl thioester intermediate" evidence="12">
    <location>
        <position position="103"/>
    </location>
</feature>
<dbReference type="InterPro" id="IPR023313">
    <property type="entry name" value="UBQ-conjugating_AS"/>
</dbReference>
<dbReference type="EMBL" id="JANBUL010000044">
    <property type="protein sequence ID" value="KAJ2783566.1"/>
    <property type="molecule type" value="Genomic_DNA"/>
</dbReference>
<keyword evidence="4 13" id="KW-0833">Ubl conjugation pathway</keyword>
<proteinExistence type="inferred from homology"/>
<dbReference type="PANTHER" id="PTHR24067">
    <property type="entry name" value="UBIQUITIN-CONJUGATING ENZYME E2"/>
    <property type="match status" value="1"/>
</dbReference>
<dbReference type="Pfam" id="PF00179">
    <property type="entry name" value="UQ_con"/>
    <property type="match status" value="1"/>
</dbReference>
<dbReference type="InterPro" id="IPR050113">
    <property type="entry name" value="Ub_conjugating_enzyme"/>
</dbReference>
<comment type="catalytic activity">
    <reaction evidence="6">
        <text>[E1 NEDD8-activating enzyme]-S-[NEDD8 protein]-yl-L-cysteine + [E2 NEDD8-conjugating enzyme]-L-cysteine = [E1 NEDD8-activating enzyme]-L-cysteine + [E2 NEDD8-conjugating enzyme]-S-[NEDD8-protein]-yl-L-cysteine.</text>
        <dbReference type="EC" id="2.3.2.34"/>
    </reaction>
</comment>
<keyword evidence="5 13" id="KW-0067">ATP-binding</keyword>
<dbReference type="SUPFAM" id="SSF54495">
    <property type="entry name" value="UBC-like"/>
    <property type="match status" value="1"/>
</dbReference>
<dbReference type="PROSITE" id="PS50127">
    <property type="entry name" value="UBC_2"/>
    <property type="match status" value="1"/>
</dbReference>
<evidence type="ECO:0000256" key="13">
    <source>
        <dbReference type="RuleBase" id="RU362109"/>
    </source>
</evidence>
<evidence type="ECO:0000256" key="9">
    <source>
        <dbReference type="ARBA" id="ARBA00044092"/>
    </source>
</evidence>
<evidence type="ECO:0000256" key="14">
    <source>
        <dbReference type="SAM" id="MobiDB-lite"/>
    </source>
</evidence>
<dbReference type="GO" id="GO:0061654">
    <property type="term" value="F:NEDD8 conjugating enzyme activity"/>
    <property type="evidence" value="ECO:0007669"/>
    <property type="project" value="UniProtKB-EC"/>
</dbReference>
<evidence type="ECO:0000256" key="11">
    <source>
        <dbReference type="ARBA" id="ARBA00044315"/>
    </source>
</evidence>
<feature type="region of interest" description="Disordered" evidence="14">
    <location>
        <begin position="1"/>
        <end position="20"/>
    </location>
</feature>
<dbReference type="InterPro" id="IPR000608">
    <property type="entry name" value="UBC"/>
</dbReference>
<gene>
    <name evidence="16" type="primary">UBC12</name>
    <name evidence="16" type="ORF">H4R18_001619</name>
</gene>
<comment type="similarity">
    <text evidence="13">Belongs to the ubiquitin-conjugating enzyme family.</text>
</comment>
<feature type="domain" description="UBC core" evidence="15">
    <location>
        <begin position="22"/>
        <end position="165"/>
    </location>
</feature>
<evidence type="ECO:0000256" key="8">
    <source>
        <dbReference type="ARBA" id="ARBA00044084"/>
    </source>
</evidence>
<evidence type="ECO:0000256" key="6">
    <source>
        <dbReference type="ARBA" id="ARBA00043698"/>
    </source>
</evidence>
<evidence type="ECO:0000256" key="5">
    <source>
        <dbReference type="ARBA" id="ARBA00022840"/>
    </source>
</evidence>
<accession>A0A9W8LJZ6</accession>
<evidence type="ECO:0000256" key="10">
    <source>
        <dbReference type="ARBA" id="ARBA00044279"/>
    </source>
</evidence>
<keyword evidence="3 13" id="KW-0547">Nucleotide-binding</keyword>
<evidence type="ECO:0000256" key="1">
    <source>
        <dbReference type="ARBA" id="ARBA00005032"/>
    </source>
</evidence>
<reference evidence="16" key="1">
    <citation type="submission" date="2022-07" db="EMBL/GenBank/DDBJ databases">
        <title>Phylogenomic reconstructions and comparative analyses of Kickxellomycotina fungi.</title>
        <authorList>
            <person name="Reynolds N.K."/>
            <person name="Stajich J.E."/>
            <person name="Barry K."/>
            <person name="Grigoriev I.V."/>
            <person name="Crous P."/>
            <person name="Smith M.E."/>
        </authorList>
    </citation>
    <scope>NUCLEOTIDE SEQUENCE</scope>
    <source>
        <strain evidence="16">NBRC 105414</strain>
    </source>
</reference>
<dbReference type="InterPro" id="IPR016135">
    <property type="entry name" value="UBQ-conjugating_enzyme/RWD"/>
</dbReference>
<evidence type="ECO:0000256" key="12">
    <source>
        <dbReference type="PROSITE-ProRule" id="PRU10133"/>
    </source>
</evidence>
<evidence type="ECO:0000256" key="7">
    <source>
        <dbReference type="ARBA" id="ARBA00044047"/>
    </source>
</evidence>
<dbReference type="EC" id="2.3.2.34" evidence="7"/>
<feature type="compositionally biased region" description="Basic and acidic residues" evidence="14">
    <location>
        <begin position="8"/>
        <end position="20"/>
    </location>
</feature>
<dbReference type="SMART" id="SM00212">
    <property type="entry name" value="UBCc"/>
    <property type="match status" value="1"/>
</dbReference>
<comment type="caution">
    <text evidence="16">The sequence shown here is derived from an EMBL/GenBank/DDBJ whole genome shotgun (WGS) entry which is preliminary data.</text>
</comment>
<organism evidence="16 17">
    <name type="scientific">Coemansia javaensis</name>
    <dbReference type="NCBI Taxonomy" id="2761396"/>
    <lineage>
        <taxon>Eukaryota</taxon>
        <taxon>Fungi</taxon>
        <taxon>Fungi incertae sedis</taxon>
        <taxon>Zoopagomycota</taxon>
        <taxon>Kickxellomycotina</taxon>
        <taxon>Kickxellomycetes</taxon>
        <taxon>Kickxellales</taxon>
        <taxon>Kickxellaceae</taxon>
        <taxon>Coemansia</taxon>
    </lineage>
</organism>
<dbReference type="FunFam" id="3.10.110.10:FF:000005">
    <property type="entry name" value="NEDD8-conjugating enzyme Ubc12"/>
    <property type="match status" value="1"/>
</dbReference>
<dbReference type="Proteomes" id="UP001140217">
    <property type="component" value="Unassembled WGS sequence"/>
</dbReference>
<protein>
    <recommendedName>
        <fullName evidence="9">NEDD8-conjugating enzyme UBC12</fullName>
        <ecNumber evidence="7">2.3.2.34</ecNumber>
    </recommendedName>
    <alternativeName>
        <fullName evidence="8">NEDD8-conjugating enzyme Ubc12</fullName>
    </alternativeName>
    <alternativeName>
        <fullName evidence="10">RUB1-conjugating enzyme</fullName>
    </alternativeName>
    <alternativeName>
        <fullName evidence="11">Ubiquitin carrier protein 12</fullName>
    </alternativeName>
</protein>
<dbReference type="CDD" id="cd23794">
    <property type="entry name" value="UBCc_UBE2F_UBE2M"/>
    <property type="match status" value="1"/>
</dbReference>
<name>A0A9W8LJZ6_9FUNG</name>
<evidence type="ECO:0000256" key="2">
    <source>
        <dbReference type="ARBA" id="ARBA00022679"/>
    </source>
</evidence>
<dbReference type="AlphaFoldDB" id="A0A9W8LJZ6"/>
<evidence type="ECO:0000256" key="3">
    <source>
        <dbReference type="ARBA" id="ARBA00022741"/>
    </source>
</evidence>
<sequence length="178" mass="20765">MHKIWKQKKTEAELQKTPRESPARLRLQKELGELVLTPDTEVTPSADNIMEFVMTYRPTEGYYKDGEFKFQFEIDKEYPHEVPKVRCMQTIFHPNIDTDGKICLNILREDWRPVLNIQAVIFGLQSLFQIPNADDPLNKDAARLMNNDPAEFARTVRLLMRGRTVGSIRYDDVLVKKV</sequence>